<dbReference type="PANTHER" id="PTHR30182">
    <property type="entry name" value="L-SERINE DEHYDRATASE"/>
    <property type="match status" value="1"/>
</dbReference>
<reference evidence="14" key="1">
    <citation type="submission" date="2019-08" db="EMBL/GenBank/DDBJ databases">
        <title>Arthrobacter sp. nov., isolated from plateau pika and Tibetan wild ass.</title>
        <authorList>
            <person name="Ge Y."/>
        </authorList>
    </citation>
    <scope>NUCLEOTIDE SEQUENCE [LARGE SCALE GENOMIC DNA]</scope>
    <source>
        <strain evidence="14">HF-1365</strain>
    </source>
</reference>
<evidence type="ECO:0000256" key="6">
    <source>
        <dbReference type="ARBA" id="ARBA00022723"/>
    </source>
</evidence>
<sequence length="541" mass="55849">MPQPHLTTSTFEILGPIMVGPSSSHTAGALRCAQVAASLMEAPVVRVRFVLHNSFAHTYRGHGTDRALVAGILGLATDDERIRDAFELARERGLSFEFIPGDDDEHLHPNTVDIEMEDACGSVCSVRGESLGGGRVRLSRVSGVEVDITGEYDTIFVAHRDTPGVLAALTVRLSEHNVNIAFMRTYRTERGGAAYTVFELDELPQGERLEGLLGELRANENVRVATLIRVPGTVRAPETGNPGCTFANAAELLACCEGNGGDTQQTIGGIMRHREEALIGIDEAHTAMSRVIEVMHAETAEPLERPRRSLGGLIGGEAKRVQDAAGTFAPTLMGAVQTEAVARAMAVLERSASMGVIVAAPTAGSAGVVPGCVLATAKALGLDTDAIQDALYAAAAVGLILTLNASVAGAEGGCQAEVGSAAAMAACALVQMQGGTPRQALDAASLALGNLLGLVCDPVGGLVEVPCQNRNAIGVAAAFSSAQLALSGIEALVPLDEMATVMRDVGRALPASLRETARGGIAQAPSARAACASCGGCAAHR</sequence>
<feature type="domain" description="ACT" evidence="12">
    <location>
        <begin position="154"/>
        <end position="232"/>
    </location>
</feature>
<evidence type="ECO:0000256" key="11">
    <source>
        <dbReference type="RuleBase" id="RU366059"/>
    </source>
</evidence>
<dbReference type="InterPro" id="IPR045865">
    <property type="entry name" value="ACT-like_dom_sf"/>
</dbReference>
<organism evidence="13 14">
    <name type="scientific">Enorma shizhengliae</name>
    <dbReference type="NCBI Taxonomy" id="2606615"/>
    <lineage>
        <taxon>Bacteria</taxon>
        <taxon>Bacillati</taxon>
        <taxon>Actinomycetota</taxon>
        <taxon>Coriobacteriia</taxon>
        <taxon>Coriobacteriales</taxon>
        <taxon>Coriobacteriaceae</taxon>
        <taxon>Enorma</taxon>
    </lineage>
</organism>
<evidence type="ECO:0000256" key="3">
    <source>
        <dbReference type="ARBA" id="ARBA00008636"/>
    </source>
</evidence>
<evidence type="ECO:0000256" key="1">
    <source>
        <dbReference type="ARBA" id="ARBA00001966"/>
    </source>
</evidence>
<evidence type="ECO:0000256" key="5">
    <source>
        <dbReference type="ARBA" id="ARBA00022485"/>
    </source>
</evidence>
<evidence type="ECO:0000256" key="7">
    <source>
        <dbReference type="ARBA" id="ARBA00023004"/>
    </source>
</evidence>
<evidence type="ECO:0000256" key="8">
    <source>
        <dbReference type="ARBA" id="ARBA00023014"/>
    </source>
</evidence>
<dbReference type="NCBIfam" id="TIGR00719">
    <property type="entry name" value="sda_beta"/>
    <property type="match status" value="1"/>
</dbReference>
<evidence type="ECO:0000256" key="10">
    <source>
        <dbReference type="ARBA" id="ARBA00049406"/>
    </source>
</evidence>
<keyword evidence="9 11" id="KW-0456">Lyase</keyword>
<proteinExistence type="inferred from homology"/>
<dbReference type="Gene3D" id="3.30.1330.90">
    <property type="entry name" value="D-3-phosphoglycerate dehydrogenase, domain 3"/>
    <property type="match status" value="1"/>
</dbReference>
<dbReference type="GO" id="GO:0003941">
    <property type="term" value="F:L-serine ammonia-lyase activity"/>
    <property type="evidence" value="ECO:0007669"/>
    <property type="project" value="UniProtKB-UniRule"/>
</dbReference>
<name>A0A7K0G8V8_9ACTN</name>
<dbReference type="Pfam" id="PF03313">
    <property type="entry name" value="SDH_alpha"/>
    <property type="match status" value="1"/>
</dbReference>
<dbReference type="InterPro" id="IPR029009">
    <property type="entry name" value="ASB_dom_sf"/>
</dbReference>
<dbReference type="SUPFAM" id="SSF143548">
    <property type="entry name" value="Serine metabolism enzymes domain"/>
    <property type="match status" value="1"/>
</dbReference>
<dbReference type="AlphaFoldDB" id="A0A7K0G8V8"/>
<dbReference type="EMBL" id="VTFZ01000002">
    <property type="protein sequence ID" value="MRX79639.1"/>
    <property type="molecule type" value="Genomic_DNA"/>
</dbReference>
<dbReference type="NCBIfam" id="TIGR00718">
    <property type="entry name" value="sda_alpha"/>
    <property type="match status" value="1"/>
</dbReference>
<keyword evidence="7 11" id="KW-0408">Iron</keyword>
<keyword evidence="14" id="KW-1185">Reference proteome</keyword>
<evidence type="ECO:0000313" key="13">
    <source>
        <dbReference type="EMBL" id="MRX79639.1"/>
    </source>
</evidence>
<comment type="catalytic activity">
    <reaction evidence="10 11">
        <text>L-serine = pyruvate + NH4(+)</text>
        <dbReference type="Rhea" id="RHEA:19169"/>
        <dbReference type="ChEBI" id="CHEBI:15361"/>
        <dbReference type="ChEBI" id="CHEBI:28938"/>
        <dbReference type="ChEBI" id="CHEBI:33384"/>
        <dbReference type="EC" id="4.3.1.17"/>
    </reaction>
</comment>
<evidence type="ECO:0000259" key="12">
    <source>
        <dbReference type="PROSITE" id="PS51671"/>
    </source>
</evidence>
<comment type="similarity">
    <text evidence="3 11">Belongs to the iron-sulfur dependent L-serine dehydratase family.</text>
</comment>
<dbReference type="InterPro" id="IPR004643">
    <property type="entry name" value="Fe-S_L-Ser_bsu"/>
</dbReference>
<keyword evidence="5 11" id="KW-0004">4Fe-4S</keyword>
<dbReference type="InterPro" id="IPR002912">
    <property type="entry name" value="ACT_dom"/>
</dbReference>
<dbReference type="InterPro" id="IPR005130">
    <property type="entry name" value="Ser_deHydtase-like_asu"/>
</dbReference>
<keyword evidence="4 11" id="KW-0312">Gluconeogenesis</keyword>
<keyword evidence="8 11" id="KW-0411">Iron-sulfur</keyword>
<dbReference type="EC" id="4.3.1.17" evidence="11"/>
<accession>A0A7K0G8V8</accession>
<gene>
    <name evidence="13" type="primary">sdaAA</name>
    <name evidence="13" type="ORF">GJE22_03320</name>
</gene>
<comment type="caution">
    <text evidence="13">The sequence shown here is derived from an EMBL/GenBank/DDBJ whole genome shotgun (WGS) entry which is preliminary data.</text>
</comment>
<dbReference type="GO" id="GO:0046872">
    <property type="term" value="F:metal ion binding"/>
    <property type="evidence" value="ECO:0007669"/>
    <property type="project" value="UniProtKB-KW"/>
</dbReference>
<dbReference type="GO" id="GO:0006094">
    <property type="term" value="P:gluconeogenesis"/>
    <property type="evidence" value="ECO:0007669"/>
    <property type="project" value="UniProtKB-KW"/>
</dbReference>
<evidence type="ECO:0000313" key="14">
    <source>
        <dbReference type="Proteomes" id="UP000470010"/>
    </source>
</evidence>
<evidence type="ECO:0000256" key="2">
    <source>
        <dbReference type="ARBA" id="ARBA00004742"/>
    </source>
</evidence>
<dbReference type="InterPro" id="IPR004642">
    <property type="entry name" value="Ser_deHydtase_asu"/>
</dbReference>
<dbReference type="Gene3D" id="3.30.70.260">
    <property type="match status" value="1"/>
</dbReference>
<dbReference type="CDD" id="cd04903">
    <property type="entry name" value="ACT_LSD"/>
    <property type="match status" value="1"/>
</dbReference>
<dbReference type="PANTHER" id="PTHR30182:SF1">
    <property type="entry name" value="L-SERINE DEHYDRATASE 1"/>
    <property type="match status" value="1"/>
</dbReference>
<evidence type="ECO:0000256" key="4">
    <source>
        <dbReference type="ARBA" id="ARBA00022432"/>
    </source>
</evidence>
<protein>
    <recommendedName>
        <fullName evidence="11">L-serine dehydratase</fullName>
        <ecNumber evidence="11">4.3.1.17</ecNumber>
    </recommendedName>
</protein>
<dbReference type="InterPro" id="IPR005131">
    <property type="entry name" value="Ser_deHydtase_bsu"/>
</dbReference>
<comment type="pathway">
    <text evidence="2">Carbohydrate biosynthesis; gluconeogenesis.</text>
</comment>
<comment type="cofactor">
    <cofactor evidence="1 11">
        <name>[4Fe-4S] cluster</name>
        <dbReference type="ChEBI" id="CHEBI:49883"/>
    </cofactor>
</comment>
<dbReference type="InterPro" id="IPR051318">
    <property type="entry name" value="Fe-S_L-Ser"/>
</dbReference>
<dbReference type="PROSITE" id="PS51671">
    <property type="entry name" value="ACT"/>
    <property type="match status" value="1"/>
</dbReference>
<dbReference type="SUPFAM" id="SSF55021">
    <property type="entry name" value="ACT-like"/>
    <property type="match status" value="1"/>
</dbReference>
<dbReference type="Pfam" id="PF03315">
    <property type="entry name" value="SDH_beta"/>
    <property type="match status" value="1"/>
</dbReference>
<dbReference type="Proteomes" id="UP000470010">
    <property type="component" value="Unassembled WGS sequence"/>
</dbReference>
<evidence type="ECO:0000256" key="9">
    <source>
        <dbReference type="ARBA" id="ARBA00023239"/>
    </source>
</evidence>
<dbReference type="Pfam" id="PF01842">
    <property type="entry name" value="ACT"/>
    <property type="match status" value="1"/>
</dbReference>
<keyword evidence="6 11" id="KW-0479">Metal-binding</keyword>
<dbReference type="RefSeq" id="WP_144687805.1">
    <property type="nucleotide sequence ID" value="NZ_VLLQ01000002.1"/>
</dbReference>
<dbReference type="GO" id="GO:0051539">
    <property type="term" value="F:4 iron, 4 sulfur cluster binding"/>
    <property type="evidence" value="ECO:0007669"/>
    <property type="project" value="UniProtKB-UniRule"/>
</dbReference>